<dbReference type="CDD" id="cd06561">
    <property type="entry name" value="AlkD_like"/>
    <property type="match status" value="1"/>
</dbReference>
<dbReference type="EMBL" id="NVWI01000004">
    <property type="protein sequence ID" value="PCJ41800.1"/>
    <property type="molecule type" value="Genomic_DNA"/>
</dbReference>
<dbReference type="AlphaFoldDB" id="A0A2A5CJ84"/>
<dbReference type="InterPro" id="IPR016024">
    <property type="entry name" value="ARM-type_fold"/>
</dbReference>
<name>A0A2A5CJ84_9GAMM</name>
<accession>A0A2A5CJ84</accession>
<gene>
    <name evidence="2" type="ORF">COA71_02870</name>
    <name evidence="1" type="ORF">COA71_07250</name>
</gene>
<organism evidence="2">
    <name type="scientific">SAR86 cluster bacterium</name>
    <dbReference type="NCBI Taxonomy" id="2030880"/>
    <lineage>
        <taxon>Bacteria</taxon>
        <taxon>Pseudomonadati</taxon>
        <taxon>Pseudomonadota</taxon>
        <taxon>Gammaproteobacteria</taxon>
        <taxon>SAR86 cluster</taxon>
    </lineage>
</organism>
<evidence type="ECO:0000313" key="1">
    <source>
        <dbReference type="EMBL" id="PCJ41800.1"/>
    </source>
</evidence>
<dbReference type="Pfam" id="PF08713">
    <property type="entry name" value="DNA_alkylation"/>
    <property type="match status" value="1"/>
</dbReference>
<dbReference type="PANTHER" id="PTHR34070:SF1">
    <property type="entry name" value="DNA ALKYLATION REPAIR PROTEIN"/>
    <property type="match status" value="1"/>
</dbReference>
<dbReference type="Gene3D" id="1.25.10.90">
    <property type="match status" value="1"/>
</dbReference>
<dbReference type="EMBL" id="NVWI01000001">
    <property type="protein sequence ID" value="PCJ43823.1"/>
    <property type="molecule type" value="Genomic_DNA"/>
</dbReference>
<dbReference type="InterPro" id="IPR014825">
    <property type="entry name" value="DNA_alkylation"/>
</dbReference>
<proteinExistence type="predicted"/>
<dbReference type="PANTHER" id="PTHR34070">
    <property type="entry name" value="ARMADILLO-TYPE FOLD"/>
    <property type="match status" value="1"/>
</dbReference>
<protein>
    <submittedName>
        <fullName evidence="2">DNA alkylation repair protein</fullName>
    </submittedName>
</protein>
<reference evidence="2" key="2">
    <citation type="journal article" date="2018" name="ISME J.">
        <title>A dynamic microbial community with high functional redundancy inhabits the cold, oxic subseafloor aquifer.</title>
        <authorList>
            <person name="Tully B.J."/>
            <person name="Wheat C.G."/>
            <person name="Glazer B.T."/>
            <person name="Huber J.A."/>
        </authorList>
    </citation>
    <scope>NUCLEOTIDE SEQUENCE</scope>
    <source>
        <strain evidence="2">NORP41</strain>
    </source>
</reference>
<dbReference type="Proteomes" id="UP000228987">
    <property type="component" value="Unassembled WGS sequence"/>
</dbReference>
<sequence>MDITAKQALTALQEKSDKKIAEHSARFFKTAEGEYGEDDIFLGIRVPVIRSFVKRWLTMPLLQNEKLLHSPYHEARLAAVILLSEKFKRADSKTQKAIYQLYLNNTAYINNWDIVDSSSHKIIGPYLFEKSHQPLFKLVKSDQLWERRIAIITTYYFIKRQKFETALELISQTLTDKEDLIHKASGWMLREIGNKDRSTEESFLNEHYQVMPRTMLRYAIEKFPLSRRKYYLKK</sequence>
<evidence type="ECO:0000313" key="2">
    <source>
        <dbReference type="EMBL" id="PCJ43823.1"/>
    </source>
</evidence>
<dbReference type="SUPFAM" id="SSF48371">
    <property type="entry name" value="ARM repeat"/>
    <property type="match status" value="1"/>
</dbReference>
<reference evidence="3" key="1">
    <citation type="submission" date="2017-08" db="EMBL/GenBank/DDBJ databases">
        <title>A dynamic microbial community with high functional redundancy inhabits the cold, oxic subseafloor aquifer.</title>
        <authorList>
            <person name="Tully B.J."/>
            <person name="Wheat C.G."/>
            <person name="Glazer B.T."/>
            <person name="Huber J.A."/>
        </authorList>
    </citation>
    <scope>NUCLEOTIDE SEQUENCE [LARGE SCALE GENOMIC DNA]</scope>
</reference>
<evidence type="ECO:0000313" key="3">
    <source>
        <dbReference type="Proteomes" id="UP000228987"/>
    </source>
</evidence>
<comment type="caution">
    <text evidence="2">The sequence shown here is derived from an EMBL/GenBank/DDBJ whole genome shotgun (WGS) entry which is preliminary data.</text>
</comment>